<keyword evidence="2" id="KW-0812">Transmembrane</keyword>
<feature type="compositionally biased region" description="Polar residues" evidence="1">
    <location>
        <begin position="135"/>
        <end position="157"/>
    </location>
</feature>
<proteinExistence type="predicted"/>
<evidence type="ECO:0000256" key="2">
    <source>
        <dbReference type="SAM" id="Phobius"/>
    </source>
</evidence>
<accession>A0A2A2H2M0</accession>
<dbReference type="AlphaFoldDB" id="A0A2A2H2M0"/>
<dbReference type="EMBL" id="LMVM01000037">
    <property type="protein sequence ID" value="PAV03638.1"/>
    <property type="molecule type" value="Genomic_DNA"/>
</dbReference>
<name>A0A2A2H2M0_METBR</name>
<protein>
    <recommendedName>
        <fullName evidence="5">DUF4405 domain-containing protein</fullName>
    </recommendedName>
</protein>
<evidence type="ECO:0000313" key="3">
    <source>
        <dbReference type="EMBL" id="PAV03638.1"/>
    </source>
</evidence>
<sequence length="285" mass="31073">MEKYQKAVYRREGKILKDKIKSKLADLKNAVNQNISPQKQKMIGAAATVPVIAASAMSGVCAGSCPYGLTNDPYPGQCHLYTDSTGDGICDLSQAAATASTQTTDSSTQTTDSNTDIDTQNSTSSDGYHGGHIQDGTSDQTNASTTTVHDPSSGTGDSLNTGNDYHIIPVSLLIIGAYLFTHYLFSKGILKPQKHKRLWNLLLMGGFLGSGITGVLLIYMINLGIGLVYRQGLDYWHVELSLLMIIVTLIHFHIYRKPFKNMFKVLFPFKSSLNKNKSKIRGTSK</sequence>
<keyword evidence="2" id="KW-0472">Membrane</keyword>
<reference evidence="3 4" key="1">
    <citation type="journal article" date="2017" name="BMC Genomics">
        <title>Genomic analysis of methanogenic archaea reveals a shift towards energy conservation.</title>
        <authorList>
            <person name="Gilmore S.P."/>
            <person name="Henske J.K."/>
            <person name="Sexton J.A."/>
            <person name="Solomon K.V."/>
            <person name="Seppala S."/>
            <person name="Yoo J.I."/>
            <person name="Huyett L.M."/>
            <person name="Pressman A."/>
            <person name="Cogan J.Z."/>
            <person name="Kivenson V."/>
            <person name="Peng X."/>
            <person name="Tan Y."/>
            <person name="Valentine D.L."/>
            <person name="O'Malley M.A."/>
        </authorList>
    </citation>
    <scope>NUCLEOTIDE SEQUENCE [LARGE SCALE GENOMIC DNA]</scope>
    <source>
        <strain evidence="3 4">M.o.H.</strain>
    </source>
</reference>
<feature type="transmembrane region" description="Helical" evidence="2">
    <location>
        <begin position="235"/>
        <end position="255"/>
    </location>
</feature>
<keyword evidence="2" id="KW-1133">Transmembrane helix</keyword>
<evidence type="ECO:0008006" key="5">
    <source>
        <dbReference type="Google" id="ProtNLM"/>
    </source>
</evidence>
<dbReference type="Proteomes" id="UP000217784">
    <property type="component" value="Unassembled WGS sequence"/>
</dbReference>
<feature type="transmembrane region" description="Helical" evidence="2">
    <location>
        <begin position="167"/>
        <end position="186"/>
    </location>
</feature>
<evidence type="ECO:0000256" key="1">
    <source>
        <dbReference type="SAM" id="MobiDB-lite"/>
    </source>
</evidence>
<feature type="transmembrane region" description="Helical" evidence="2">
    <location>
        <begin position="198"/>
        <end position="229"/>
    </location>
</feature>
<comment type="caution">
    <text evidence="3">The sequence shown here is derived from an EMBL/GenBank/DDBJ whole genome shotgun (WGS) entry which is preliminary data.</text>
</comment>
<evidence type="ECO:0000313" key="4">
    <source>
        <dbReference type="Proteomes" id="UP000217784"/>
    </source>
</evidence>
<keyword evidence="4" id="KW-1185">Reference proteome</keyword>
<feature type="region of interest" description="Disordered" evidence="1">
    <location>
        <begin position="100"/>
        <end position="157"/>
    </location>
</feature>
<organism evidence="3 4">
    <name type="scientific">Methanobacterium bryantii</name>
    <dbReference type="NCBI Taxonomy" id="2161"/>
    <lineage>
        <taxon>Archaea</taxon>
        <taxon>Methanobacteriati</taxon>
        <taxon>Methanobacteriota</taxon>
        <taxon>Methanomada group</taxon>
        <taxon>Methanobacteria</taxon>
        <taxon>Methanobacteriales</taxon>
        <taxon>Methanobacteriaceae</taxon>
        <taxon>Methanobacterium</taxon>
    </lineage>
</organism>
<feature type="compositionally biased region" description="Low complexity" evidence="1">
    <location>
        <begin position="100"/>
        <end position="125"/>
    </location>
</feature>
<gene>
    <name evidence="3" type="ORF">ASJ80_01305</name>
</gene>